<evidence type="ECO:0000256" key="9">
    <source>
        <dbReference type="ARBA" id="ARBA00023136"/>
    </source>
</evidence>
<evidence type="ECO:0000256" key="4">
    <source>
        <dbReference type="ARBA" id="ARBA00022475"/>
    </source>
</evidence>
<dbReference type="InterPro" id="IPR050968">
    <property type="entry name" value="Cytochrome_c_oxidase_bac_sub4"/>
</dbReference>
<dbReference type="Proteomes" id="UP000178880">
    <property type="component" value="Unassembled WGS sequence"/>
</dbReference>
<evidence type="ECO:0000313" key="12">
    <source>
        <dbReference type="Proteomes" id="UP000178880"/>
    </source>
</evidence>
<proteinExistence type="inferred from homology"/>
<evidence type="ECO:0000256" key="8">
    <source>
        <dbReference type="ARBA" id="ARBA00023002"/>
    </source>
</evidence>
<keyword evidence="3" id="KW-0813">Transport</keyword>
<dbReference type="NCBIfam" id="TIGR02847">
    <property type="entry name" value="CyoD"/>
    <property type="match status" value="1"/>
</dbReference>
<comment type="caution">
    <text evidence="11">The sequence shown here is derived from an EMBL/GenBank/DDBJ whole genome shotgun (WGS) entry which is preliminary data.</text>
</comment>
<dbReference type="PANTHER" id="PTHR36835">
    <property type="entry name" value="CYTOCHROME BO(3) UBIQUINOL OXIDASE SUBUNIT 4"/>
    <property type="match status" value="1"/>
</dbReference>
<evidence type="ECO:0000256" key="10">
    <source>
        <dbReference type="SAM" id="Phobius"/>
    </source>
</evidence>
<keyword evidence="4" id="KW-1003">Cell membrane</keyword>
<dbReference type="GO" id="GO:0009486">
    <property type="term" value="F:cytochrome bo3 ubiquinol oxidase activity"/>
    <property type="evidence" value="ECO:0007669"/>
    <property type="project" value="InterPro"/>
</dbReference>
<feature type="transmembrane region" description="Helical" evidence="10">
    <location>
        <begin position="69"/>
        <end position="90"/>
    </location>
</feature>
<dbReference type="GO" id="GO:0005886">
    <property type="term" value="C:plasma membrane"/>
    <property type="evidence" value="ECO:0007669"/>
    <property type="project" value="UniProtKB-SubCell"/>
</dbReference>
<dbReference type="GO" id="GO:0015078">
    <property type="term" value="F:proton transmembrane transporter activity"/>
    <property type="evidence" value="ECO:0007669"/>
    <property type="project" value="TreeGrafter"/>
</dbReference>
<accession>A0A1G2CDP8</accession>
<dbReference type="GO" id="GO:0019646">
    <property type="term" value="P:aerobic electron transport chain"/>
    <property type="evidence" value="ECO:0007669"/>
    <property type="project" value="TreeGrafter"/>
</dbReference>
<organism evidence="11 12">
    <name type="scientific">Candidatus Liptonbacteria bacterium RIFCSPLOWO2_01_FULL_52_25</name>
    <dbReference type="NCBI Taxonomy" id="1798650"/>
    <lineage>
        <taxon>Bacteria</taxon>
        <taxon>Candidatus Liptoniibacteriota</taxon>
    </lineage>
</organism>
<dbReference type="InterPro" id="IPR014210">
    <property type="entry name" value="Cyt_o_ubiqinol_oxidase_su4"/>
</dbReference>
<feature type="transmembrane region" description="Helical" evidence="10">
    <location>
        <begin position="35"/>
        <end position="57"/>
    </location>
</feature>
<evidence type="ECO:0000256" key="7">
    <source>
        <dbReference type="ARBA" id="ARBA00022989"/>
    </source>
</evidence>
<evidence type="ECO:0000256" key="6">
    <source>
        <dbReference type="ARBA" id="ARBA00022982"/>
    </source>
</evidence>
<reference evidence="11 12" key="1">
    <citation type="journal article" date="2016" name="Nat. Commun.">
        <title>Thousands of microbial genomes shed light on interconnected biogeochemical processes in an aquifer system.</title>
        <authorList>
            <person name="Anantharaman K."/>
            <person name="Brown C.T."/>
            <person name="Hug L.A."/>
            <person name="Sharon I."/>
            <person name="Castelle C.J."/>
            <person name="Probst A.J."/>
            <person name="Thomas B.C."/>
            <person name="Singh A."/>
            <person name="Wilkins M.J."/>
            <person name="Karaoz U."/>
            <person name="Brodie E.L."/>
            <person name="Williams K.H."/>
            <person name="Hubbard S.S."/>
            <person name="Banfield J.F."/>
        </authorList>
    </citation>
    <scope>NUCLEOTIDE SEQUENCE [LARGE SCALE GENOMIC DNA]</scope>
</reference>
<keyword evidence="7 10" id="KW-1133">Transmembrane helix</keyword>
<dbReference type="PANTHER" id="PTHR36835:SF1">
    <property type="entry name" value="CYTOCHROME BO(3) UBIQUINOL OXIDASE SUBUNIT 4"/>
    <property type="match status" value="1"/>
</dbReference>
<gene>
    <name evidence="11" type="ORF">A2945_01455</name>
</gene>
<protein>
    <submittedName>
        <fullName evidence="11">Cytochrome o ubiquinol oxidase subunit IV</fullName>
    </submittedName>
</protein>
<dbReference type="AlphaFoldDB" id="A0A1G2CDP8"/>
<name>A0A1G2CDP8_9BACT</name>
<dbReference type="EMBL" id="MHLA01000015">
    <property type="protein sequence ID" value="OGY99505.1"/>
    <property type="molecule type" value="Genomic_DNA"/>
</dbReference>
<dbReference type="Pfam" id="PF03626">
    <property type="entry name" value="COX4_pro"/>
    <property type="match status" value="1"/>
</dbReference>
<evidence type="ECO:0000256" key="5">
    <source>
        <dbReference type="ARBA" id="ARBA00022692"/>
    </source>
</evidence>
<evidence type="ECO:0000256" key="2">
    <source>
        <dbReference type="ARBA" id="ARBA00008079"/>
    </source>
</evidence>
<evidence type="ECO:0000256" key="1">
    <source>
        <dbReference type="ARBA" id="ARBA00004651"/>
    </source>
</evidence>
<sequence>MNLAVMKSYIVGFAASLALTLTAYFAIVGQWFTGQLSVVLIVGLAIAQFVVQLFFFLHIGKESGPRWNLAALVSTIGVLVIVIAGALWIMGHLNYNMMPGAMDVDAYLMDKEGIRR</sequence>
<comment type="subcellular location">
    <subcellularLocation>
        <location evidence="1">Cell membrane</location>
        <topology evidence="1">Multi-pass membrane protein</topology>
    </subcellularLocation>
</comment>
<dbReference type="GO" id="GO:0009319">
    <property type="term" value="C:cytochrome o ubiquinol oxidase complex"/>
    <property type="evidence" value="ECO:0007669"/>
    <property type="project" value="TreeGrafter"/>
</dbReference>
<dbReference type="STRING" id="1798650.A2945_01455"/>
<keyword evidence="5 10" id="KW-0812">Transmembrane</keyword>
<dbReference type="GO" id="GO:0015990">
    <property type="term" value="P:electron transport coupled proton transport"/>
    <property type="evidence" value="ECO:0007669"/>
    <property type="project" value="InterPro"/>
</dbReference>
<keyword evidence="8" id="KW-0560">Oxidoreductase</keyword>
<evidence type="ECO:0000256" key="3">
    <source>
        <dbReference type="ARBA" id="ARBA00022448"/>
    </source>
</evidence>
<keyword evidence="6" id="KW-0249">Electron transport</keyword>
<comment type="similarity">
    <text evidence="2">Belongs to the cytochrome c oxidase bacterial subunit 4 family.</text>
</comment>
<dbReference type="InterPro" id="IPR005171">
    <property type="entry name" value="Cyt_c_oxidase_su4_prok"/>
</dbReference>
<keyword evidence="9 10" id="KW-0472">Membrane</keyword>
<evidence type="ECO:0000313" key="11">
    <source>
        <dbReference type="EMBL" id="OGY99505.1"/>
    </source>
</evidence>